<reference evidence="1 2" key="1">
    <citation type="submission" date="2014-07" db="EMBL/GenBank/DDBJ databases">
        <title>Comparative analysis of Nitrosococcus oceani genome inventories of strains from Pacific and Atlantic gyres.</title>
        <authorList>
            <person name="Lim C.K."/>
            <person name="Wang L."/>
            <person name="Sayavedra-Soto L.A."/>
            <person name="Klotz M.G."/>
        </authorList>
    </citation>
    <scope>NUCLEOTIDE SEQUENCE [LARGE SCALE GENOMIC DNA]</scope>
    <source>
        <strain evidence="1 2">C-27</strain>
    </source>
</reference>
<dbReference type="HOGENOM" id="CLU_1702398_0_0_6"/>
<gene>
    <name evidence="1" type="ORF">IB75_08720</name>
</gene>
<comment type="caution">
    <text evidence="1">The sequence shown here is derived from an EMBL/GenBank/DDBJ whole genome shotgun (WGS) entry which is preliminary data.</text>
</comment>
<proteinExistence type="predicted"/>
<dbReference type="Proteomes" id="UP000028839">
    <property type="component" value="Unassembled WGS sequence"/>
</dbReference>
<evidence type="ECO:0000313" key="1">
    <source>
        <dbReference type="EMBL" id="KFI19447.1"/>
    </source>
</evidence>
<sequence length="154" mass="17061">MKFSWFKIFLTFTGLLMFMNFLNVQADVSSLNVNVKTKDCSVAQLAGRWVLSESGTHVAFGAVPFSQIGWFLLKKDGTGKGEAFLSVNGQPLPPIPLEIHSIKIKPKTCVGKMEFFAGGELRTITFILNAHFQEIQYISTTGDITTLGNARRNK</sequence>
<dbReference type="AlphaFoldDB" id="A0A0E2ZM64"/>
<name>A0A0E2ZM64_9GAMM</name>
<dbReference type="EMBL" id="JPGN01000053">
    <property type="protein sequence ID" value="KFI19447.1"/>
    <property type="molecule type" value="Genomic_DNA"/>
</dbReference>
<evidence type="ECO:0000313" key="2">
    <source>
        <dbReference type="Proteomes" id="UP000028839"/>
    </source>
</evidence>
<accession>A0A0E2ZM64</accession>
<dbReference type="OrthoDB" id="9934205at2"/>
<protein>
    <submittedName>
        <fullName evidence="1">Uncharacterized protein</fullName>
    </submittedName>
</protein>
<organism evidence="1 2">
    <name type="scientific">Nitrosococcus oceani C-27</name>
    <dbReference type="NCBI Taxonomy" id="314279"/>
    <lineage>
        <taxon>Bacteria</taxon>
        <taxon>Pseudomonadati</taxon>
        <taxon>Pseudomonadota</taxon>
        <taxon>Gammaproteobacteria</taxon>
        <taxon>Chromatiales</taxon>
        <taxon>Chromatiaceae</taxon>
        <taxon>Nitrosococcus</taxon>
    </lineage>
</organism>